<evidence type="ECO:0000259" key="1">
    <source>
        <dbReference type="Pfam" id="PF20408"/>
    </source>
</evidence>
<keyword evidence="2" id="KW-0378">Hydrolase</keyword>
<dbReference type="Proteomes" id="UP001461163">
    <property type="component" value="Unassembled WGS sequence"/>
</dbReference>
<dbReference type="Pfam" id="PF20408">
    <property type="entry name" value="Abhydrolase_11"/>
    <property type="match status" value="1"/>
</dbReference>
<dbReference type="InterPro" id="IPR029058">
    <property type="entry name" value="AB_hydrolase_fold"/>
</dbReference>
<evidence type="ECO:0000313" key="2">
    <source>
        <dbReference type="EMBL" id="MEM5497291.1"/>
    </source>
</evidence>
<reference evidence="2 3" key="1">
    <citation type="submission" date="2024-03" db="EMBL/GenBank/DDBJ databases">
        <title>Community enrichment and isolation of bacterial strains for fucoidan degradation.</title>
        <authorList>
            <person name="Sichert A."/>
        </authorList>
    </citation>
    <scope>NUCLEOTIDE SEQUENCE [LARGE SCALE GENOMIC DNA]</scope>
    <source>
        <strain evidence="2 3">AS12</strain>
    </source>
</reference>
<name>A0ABU9STT1_9ALTE</name>
<keyword evidence="3" id="KW-1185">Reference proteome</keyword>
<dbReference type="EMBL" id="JBBMQS010000004">
    <property type="protein sequence ID" value="MEM5497291.1"/>
    <property type="molecule type" value="Genomic_DNA"/>
</dbReference>
<dbReference type="Gene3D" id="3.40.50.1820">
    <property type="entry name" value="alpha/beta hydrolase"/>
    <property type="match status" value="1"/>
</dbReference>
<organism evidence="2 3">
    <name type="scientific">Paraglaciecola mesophila</name>
    <dbReference type="NCBI Taxonomy" id="197222"/>
    <lineage>
        <taxon>Bacteria</taxon>
        <taxon>Pseudomonadati</taxon>
        <taxon>Pseudomonadota</taxon>
        <taxon>Gammaproteobacteria</taxon>
        <taxon>Alteromonadales</taxon>
        <taxon>Alteromonadaceae</taxon>
        <taxon>Paraglaciecola</taxon>
    </lineage>
</organism>
<gene>
    <name evidence="2" type="ORF">WNY77_07815</name>
</gene>
<dbReference type="GO" id="GO:0016787">
    <property type="term" value="F:hydrolase activity"/>
    <property type="evidence" value="ECO:0007669"/>
    <property type="project" value="UniProtKB-KW"/>
</dbReference>
<evidence type="ECO:0000313" key="3">
    <source>
        <dbReference type="Proteomes" id="UP001461163"/>
    </source>
</evidence>
<dbReference type="RefSeq" id="WP_342881535.1">
    <property type="nucleotide sequence ID" value="NZ_JBBMQS010000004.1"/>
</dbReference>
<dbReference type="PANTHER" id="PTHR13136">
    <property type="entry name" value="TESTIS DEVELOPMENT PROTEIN PRTD"/>
    <property type="match status" value="1"/>
</dbReference>
<dbReference type="SUPFAM" id="SSF53474">
    <property type="entry name" value="alpha/beta-Hydrolases"/>
    <property type="match status" value="1"/>
</dbReference>
<proteinExistence type="predicted"/>
<accession>A0ABU9STT1</accession>
<dbReference type="InterPro" id="IPR046879">
    <property type="entry name" value="KANL3/Tex30_Abhydrolase"/>
</dbReference>
<protein>
    <submittedName>
        <fullName evidence="2">Alpha/beta family hydrolase</fullName>
    </submittedName>
</protein>
<comment type="caution">
    <text evidence="2">The sequence shown here is derived from an EMBL/GenBank/DDBJ whole genome shotgun (WGS) entry which is preliminary data.</text>
</comment>
<dbReference type="PANTHER" id="PTHR13136:SF11">
    <property type="entry name" value="TESTIS-EXPRESSED PROTEIN 30"/>
    <property type="match status" value="1"/>
</dbReference>
<feature type="domain" description="KANL3/Tex30 alpha/beta hydrolase-like" evidence="1">
    <location>
        <begin position="12"/>
        <end position="200"/>
    </location>
</feature>
<dbReference type="InterPro" id="IPR026555">
    <property type="entry name" value="NSL3/Tex30"/>
</dbReference>
<sequence length="211" mass="23251">MILTNKAQDPIAHLILAHGAGAGMHSEFMVRVAEFFAQRGITVTRFDFEYMQKAGALNRRQPPDRMPKLQAYFSLIIAELDASLPLFIGGKSMGGRVASMLLDESDAVGGICFGYPFHPPGKADKLRTEHLTILNKPLLVVQGSRDTFGTEEEVATYDLPSTIRTYFLPDGDHSLKPRKRSGYTEEAHIIAGVDAGVEFIRQLVSSERDLG</sequence>